<evidence type="ECO:0000313" key="3">
    <source>
        <dbReference type="Proteomes" id="UP000266841"/>
    </source>
</evidence>
<keyword evidence="3" id="KW-1185">Reference proteome</keyword>
<feature type="region of interest" description="Disordered" evidence="1">
    <location>
        <begin position="1"/>
        <end position="62"/>
    </location>
</feature>
<evidence type="ECO:0000256" key="1">
    <source>
        <dbReference type="SAM" id="MobiDB-lite"/>
    </source>
</evidence>
<name>K0RT98_THAOC</name>
<feature type="non-terminal residue" evidence="2">
    <location>
        <position position="270"/>
    </location>
</feature>
<gene>
    <name evidence="2" type="ORF">THAOC_22917</name>
</gene>
<dbReference type="EMBL" id="AGNL01029549">
    <property type="protein sequence ID" value="EJK57078.1"/>
    <property type="molecule type" value="Genomic_DNA"/>
</dbReference>
<feature type="compositionally biased region" description="Basic and acidic residues" evidence="1">
    <location>
        <begin position="246"/>
        <end position="270"/>
    </location>
</feature>
<reference evidence="2 3" key="1">
    <citation type="journal article" date="2012" name="Genome Biol.">
        <title>Genome and low-iron response of an oceanic diatom adapted to chronic iron limitation.</title>
        <authorList>
            <person name="Lommer M."/>
            <person name="Specht M."/>
            <person name="Roy A.S."/>
            <person name="Kraemer L."/>
            <person name="Andreson R."/>
            <person name="Gutowska M.A."/>
            <person name="Wolf J."/>
            <person name="Bergner S.V."/>
            <person name="Schilhabel M.B."/>
            <person name="Klostermeier U.C."/>
            <person name="Beiko R.G."/>
            <person name="Rosenstiel P."/>
            <person name="Hippler M."/>
            <person name="Laroche J."/>
        </authorList>
    </citation>
    <scope>NUCLEOTIDE SEQUENCE [LARGE SCALE GENOMIC DNA]</scope>
    <source>
        <strain evidence="2 3">CCMP1005</strain>
    </source>
</reference>
<sequence length="270" mass="29684">MGRARPRGPPPSPQTTRRPAPIRAGAPARTVTFRRRPAAVWPGRTAGRRSTPAPSVLTTARRQRARQTLSLEFRWPRNLFVRGEKRDEGRGQPWAVTSPESPVAIGSRGVVKARRREEDLRSADLQTCPLFNFLANHGVYSSGLAPSSVREPREKSLLDRMPRSPAPGGPIVGAAASILDEPGSDTRSSQRIVAQTLRDRKSAGGAGQHVYWSGILREEQQHVSRRGNTPADACRSTVGAKHRPRGERLGLGRPYERDRSAGERLFHPAD</sequence>
<proteinExistence type="predicted"/>
<protein>
    <submittedName>
        <fullName evidence="2">Uncharacterized protein</fullName>
    </submittedName>
</protein>
<comment type="caution">
    <text evidence="2">The sequence shown here is derived from an EMBL/GenBank/DDBJ whole genome shotgun (WGS) entry which is preliminary data.</text>
</comment>
<feature type="region of interest" description="Disordered" evidence="1">
    <location>
        <begin position="221"/>
        <end position="270"/>
    </location>
</feature>
<feature type="compositionally biased region" description="Low complexity" evidence="1">
    <location>
        <begin position="14"/>
        <end position="30"/>
    </location>
</feature>
<accession>K0RT98</accession>
<dbReference type="Proteomes" id="UP000266841">
    <property type="component" value="Unassembled WGS sequence"/>
</dbReference>
<dbReference type="AlphaFoldDB" id="K0RT98"/>
<evidence type="ECO:0000313" key="2">
    <source>
        <dbReference type="EMBL" id="EJK57078.1"/>
    </source>
</evidence>
<organism evidence="2 3">
    <name type="scientific">Thalassiosira oceanica</name>
    <name type="common">Marine diatom</name>
    <dbReference type="NCBI Taxonomy" id="159749"/>
    <lineage>
        <taxon>Eukaryota</taxon>
        <taxon>Sar</taxon>
        <taxon>Stramenopiles</taxon>
        <taxon>Ochrophyta</taxon>
        <taxon>Bacillariophyta</taxon>
        <taxon>Coscinodiscophyceae</taxon>
        <taxon>Thalassiosirophycidae</taxon>
        <taxon>Thalassiosirales</taxon>
        <taxon>Thalassiosiraceae</taxon>
        <taxon>Thalassiosira</taxon>
    </lineage>
</organism>